<dbReference type="GO" id="GO:0070008">
    <property type="term" value="F:serine-type exopeptidase activity"/>
    <property type="evidence" value="ECO:0007669"/>
    <property type="project" value="InterPro"/>
</dbReference>
<proteinExistence type="inferred from homology"/>
<dbReference type="GeneID" id="70294129"/>
<dbReference type="Proteomes" id="UP000887229">
    <property type="component" value="Unassembled WGS sequence"/>
</dbReference>
<evidence type="ECO:0000256" key="2">
    <source>
        <dbReference type="ARBA" id="ARBA00022670"/>
    </source>
</evidence>
<dbReference type="Gene3D" id="3.40.50.1820">
    <property type="entry name" value="alpha/beta hydrolase"/>
    <property type="match status" value="2"/>
</dbReference>
<keyword evidence="5" id="KW-0325">Glycoprotein</keyword>
<comment type="caution">
    <text evidence="7">The sequence shown here is derived from an EMBL/GenBank/DDBJ whole genome shotgun (WGS) entry which is preliminary data.</text>
</comment>
<reference evidence="7" key="1">
    <citation type="journal article" date="2021" name="IMA Fungus">
        <title>Genomic characterization of three marine fungi, including Emericellopsis atlantica sp. nov. with signatures of a generalist lifestyle and marine biomass degradation.</title>
        <authorList>
            <person name="Hagestad O.C."/>
            <person name="Hou L."/>
            <person name="Andersen J.H."/>
            <person name="Hansen E.H."/>
            <person name="Altermark B."/>
            <person name="Li C."/>
            <person name="Kuhnert E."/>
            <person name="Cox R.J."/>
            <person name="Crous P.W."/>
            <person name="Spatafora J.W."/>
            <person name="Lail K."/>
            <person name="Amirebrahimi M."/>
            <person name="Lipzen A."/>
            <person name="Pangilinan J."/>
            <person name="Andreopoulos W."/>
            <person name="Hayes R.D."/>
            <person name="Ng V."/>
            <person name="Grigoriev I.V."/>
            <person name="Jackson S.A."/>
            <person name="Sutton T.D.S."/>
            <person name="Dobson A.D.W."/>
            <person name="Rama T."/>
        </authorList>
    </citation>
    <scope>NUCLEOTIDE SEQUENCE</scope>
    <source>
        <strain evidence="7">TS7</strain>
    </source>
</reference>
<keyword evidence="3" id="KW-0732">Signal</keyword>
<dbReference type="EMBL" id="MU251250">
    <property type="protein sequence ID" value="KAG9255529.1"/>
    <property type="molecule type" value="Genomic_DNA"/>
</dbReference>
<gene>
    <name evidence="7" type="ORF">F5Z01DRAFT_651400</name>
</gene>
<keyword evidence="7" id="KW-0121">Carboxypeptidase</keyword>
<protein>
    <submittedName>
        <fullName evidence="7">Serine carboxypeptidase S28-domain-containing protein</fullName>
    </submittedName>
</protein>
<dbReference type="PANTHER" id="PTHR11010">
    <property type="entry name" value="PROTEASE S28 PRO-X CARBOXYPEPTIDASE-RELATED"/>
    <property type="match status" value="1"/>
</dbReference>
<dbReference type="InterPro" id="IPR008758">
    <property type="entry name" value="Peptidase_S28"/>
</dbReference>
<evidence type="ECO:0000256" key="3">
    <source>
        <dbReference type="ARBA" id="ARBA00022729"/>
    </source>
</evidence>
<evidence type="ECO:0000256" key="5">
    <source>
        <dbReference type="ARBA" id="ARBA00023180"/>
    </source>
</evidence>
<sequence length="595" mass="66352">MQPPPPAANRHQLHSSLAVSDQPSSLPSSSNSRASASGPPDNAMMRLLTILAAAMPACLAITPFSLHPIPRIHAQREASLTAATLNATQRPSYNFSVPIDHFHNDTRYEPHADGTFPLRYWIDDTHYRPGGPVIMIGSGELTSVLRLPYIEQGIGKILAEATGGLAVLLEHRYYGSSYPVPDLSPLNMRFLSTEQALADTAYFVRHIRYPGLEHLNLTSHTTPYIFYGGSYAGAFAALLRKIYPDDFAGAISGSGVPQVIDDWWAYLEAARHFVHPSCVNASAAVTVIFDAVLLGDDRDAVRTVKRWFQLEDLLDDDFAYTLHWGLMSLQATHWDPDIDEADLAQYCAAITSPVPWYASTRTLGPEVRRILRLAGHNEDQDGMEAMLLNFIGATRKTIAQLQTCEQDNLLGQHCLSKRGAIDDESIPQGMLRPWTYQTCTQWAYFVTGTGTPDGVAPLMSRLVTYEYATMWCPDVFKIPAKPDMDSINKYGGFNFSHSRLAFVDGEHDPWRQAGVHALGHNEDRESTTDEPFLLVEGGVHHWDQFGSKSDARSSWVAPENVQLVQQEEVRFVKAWLKEWHEERGVTKEEDFGLEL</sequence>
<dbReference type="RefSeq" id="XP_046119453.1">
    <property type="nucleotide sequence ID" value="XM_046263226.1"/>
</dbReference>
<evidence type="ECO:0000313" key="7">
    <source>
        <dbReference type="EMBL" id="KAG9255529.1"/>
    </source>
</evidence>
<keyword evidence="4" id="KW-0378">Hydrolase</keyword>
<evidence type="ECO:0000256" key="4">
    <source>
        <dbReference type="ARBA" id="ARBA00022801"/>
    </source>
</evidence>
<dbReference type="AlphaFoldDB" id="A0A9P7ZNT5"/>
<comment type="similarity">
    <text evidence="1">Belongs to the peptidase S28 family.</text>
</comment>
<dbReference type="Pfam" id="PF05577">
    <property type="entry name" value="Peptidase_S28"/>
    <property type="match status" value="2"/>
</dbReference>
<accession>A0A9P7ZNT5</accession>
<name>A0A9P7ZNT5_9HYPO</name>
<feature type="compositionally biased region" description="Low complexity" evidence="6">
    <location>
        <begin position="18"/>
        <end position="40"/>
    </location>
</feature>
<dbReference type="SUPFAM" id="SSF53474">
    <property type="entry name" value="alpha/beta-Hydrolases"/>
    <property type="match status" value="1"/>
</dbReference>
<organism evidence="7 8">
    <name type="scientific">Emericellopsis atlantica</name>
    <dbReference type="NCBI Taxonomy" id="2614577"/>
    <lineage>
        <taxon>Eukaryota</taxon>
        <taxon>Fungi</taxon>
        <taxon>Dikarya</taxon>
        <taxon>Ascomycota</taxon>
        <taxon>Pezizomycotina</taxon>
        <taxon>Sordariomycetes</taxon>
        <taxon>Hypocreomycetidae</taxon>
        <taxon>Hypocreales</taxon>
        <taxon>Bionectriaceae</taxon>
        <taxon>Emericellopsis</taxon>
    </lineage>
</organism>
<evidence type="ECO:0000256" key="6">
    <source>
        <dbReference type="SAM" id="MobiDB-lite"/>
    </source>
</evidence>
<feature type="region of interest" description="Disordered" evidence="6">
    <location>
        <begin position="1"/>
        <end position="40"/>
    </location>
</feature>
<dbReference type="GO" id="GO:0004180">
    <property type="term" value="F:carboxypeptidase activity"/>
    <property type="evidence" value="ECO:0007669"/>
    <property type="project" value="UniProtKB-KW"/>
</dbReference>
<keyword evidence="8" id="KW-1185">Reference proteome</keyword>
<dbReference type="GO" id="GO:0008239">
    <property type="term" value="F:dipeptidyl-peptidase activity"/>
    <property type="evidence" value="ECO:0007669"/>
    <property type="project" value="TreeGrafter"/>
</dbReference>
<dbReference type="InterPro" id="IPR029058">
    <property type="entry name" value="AB_hydrolase_fold"/>
</dbReference>
<dbReference type="OrthoDB" id="1735038at2759"/>
<dbReference type="GO" id="GO:0006508">
    <property type="term" value="P:proteolysis"/>
    <property type="evidence" value="ECO:0007669"/>
    <property type="project" value="UniProtKB-KW"/>
</dbReference>
<dbReference type="PANTHER" id="PTHR11010:SF117">
    <property type="entry name" value="SERINE PROTEASE 16"/>
    <property type="match status" value="1"/>
</dbReference>
<evidence type="ECO:0000256" key="1">
    <source>
        <dbReference type="ARBA" id="ARBA00011079"/>
    </source>
</evidence>
<evidence type="ECO:0000313" key="8">
    <source>
        <dbReference type="Proteomes" id="UP000887229"/>
    </source>
</evidence>
<keyword evidence="2" id="KW-0645">Protease</keyword>